<dbReference type="WBParaSite" id="PS1159_v2.g14974.t1">
    <property type="protein sequence ID" value="PS1159_v2.g14974.t1"/>
    <property type="gene ID" value="PS1159_v2.g14974"/>
</dbReference>
<sequence>MSQHFIRIFGDMLQKTDMPEYPLWNPKGYLPPPTLLKRKILLKGSRGNFGAPDPVPPLKEQNRFINKSKTRLAGITMERIKEVHAQVYVLGRDSEKDKMLKEHSENPERTTEKNMSVSFLIIFKRENTW</sequence>
<evidence type="ECO:0000313" key="1">
    <source>
        <dbReference type="Proteomes" id="UP000887580"/>
    </source>
</evidence>
<proteinExistence type="predicted"/>
<organism evidence="1 2">
    <name type="scientific">Panagrolaimus sp. PS1159</name>
    <dbReference type="NCBI Taxonomy" id="55785"/>
    <lineage>
        <taxon>Eukaryota</taxon>
        <taxon>Metazoa</taxon>
        <taxon>Ecdysozoa</taxon>
        <taxon>Nematoda</taxon>
        <taxon>Chromadorea</taxon>
        <taxon>Rhabditida</taxon>
        <taxon>Tylenchina</taxon>
        <taxon>Panagrolaimomorpha</taxon>
        <taxon>Panagrolaimoidea</taxon>
        <taxon>Panagrolaimidae</taxon>
        <taxon>Panagrolaimus</taxon>
    </lineage>
</organism>
<evidence type="ECO:0000313" key="2">
    <source>
        <dbReference type="WBParaSite" id="PS1159_v2.g14974.t1"/>
    </source>
</evidence>
<name>A0AC35F926_9BILA</name>
<accession>A0AC35F926</accession>
<reference evidence="2" key="1">
    <citation type="submission" date="2022-11" db="UniProtKB">
        <authorList>
            <consortium name="WormBaseParasite"/>
        </authorList>
    </citation>
    <scope>IDENTIFICATION</scope>
</reference>
<protein>
    <submittedName>
        <fullName evidence="2">Uncharacterized protein</fullName>
    </submittedName>
</protein>
<dbReference type="Proteomes" id="UP000887580">
    <property type="component" value="Unplaced"/>
</dbReference>